<accession>A0A412KGZ2</accession>
<gene>
    <name evidence="1" type="ORF">DWX77_16400</name>
</gene>
<protein>
    <submittedName>
        <fullName evidence="1">DUF3788 domain-containing protein</fullName>
    </submittedName>
</protein>
<reference evidence="1 2" key="1">
    <citation type="submission" date="2018-08" db="EMBL/GenBank/DDBJ databases">
        <title>A genome reference for cultivated species of the human gut microbiota.</title>
        <authorList>
            <person name="Zou Y."/>
            <person name="Xue W."/>
            <person name="Luo G."/>
        </authorList>
    </citation>
    <scope>NUCLEOTIDE SEQUENCE [LARGE SCALE GENOMIC DNA]</scope>
    <source>
        <strain evidence="1 2">AF21-24</strain>
    </source>
</reference>
<evidence type="ECO:0000313" key="1">
    <source>
        <dbReference type="EMBL" id="RGS67954.1"/>
    </source>
</evidence>
<dbReference type="InterPro" id="IPR024265">
    <property type="entry name" value="DUF3788"/>
</dbReference>
<organism evidence="1 2">
    <name type="scientific">Blautia obeum</name>
    <dbReference type="NCBI Taxonomy" id="40520"/>
    <lineage>
        <taxon>Bacteria</taxon>
        <taxon>Bacillati</taxon>
        <taxon>Bacillota</taxon>
        <taxon>Clostridia</taxon>
        <taxon>Lachnospirales</taxon>
        <taxon>Lachnospiraceae</taxon>
        <taxon>Blautia</taxon>
    </lineage>
</organism>
<sequence length="138" mass="16591">MIDMQNQEEIPILEDFEAYIRNPVFMQFCSEIKKKYRCNEKIEFSRCSWERGWNVKFKKSGKSLCTVYPREGYFTVLVVVGEKEKEAVEAILWECTSELRELYEKARWGNGQKWLMIDLEDQGEMFADVLQLIEIRRR</sequence>
<dbReference type="Proteomes" id="UP000284242">
    <property type="component" value="Unassembled WGS sequence"/>
</dbReference>
<dbReference type="EMBL" id="QRVV01000124">
    <property type="protein sequence ID" value="RGS67954.1"/>
    <property type="molecule type" value="Genomic_DNA"/>
</dbReference>
<comment type="caution">
    <text evidence="1">The sequence shown here is derived from an EMBL/GenBank/DDBJ whole genome shotgun (WGS) entry which is preliminary data.</text>
</comment>
<evidence type="ECO:0000313" key="2">
    <source>
        <dbReference type="Proteomes" id="UP000284242"/>
    </source>
</evidence>
<dbReference type="AlphaFoldDB" id="A0A412KGZ2"/>
<dbReference type="Pfam" id="PF12663">
    <property type="entry name" value="DUF3788"/>
    <property type="match status" value="1"/>
</dbReference>
<name>A0A412KGZ2_9FIRM</name>
<proteinExistence type="predicted"/>